<evidence type="ECO:0000313" key="2">
    <source>
        <dbReference type="EMBL" id="NEN23058.1"/>
    </source>
</evidence>
<protein>
    <submittedName>
        <fullName evidence="2">Type IX secretion system membrane protein PorP/SprF</fullName>
    </submittedName>
</protein>
<feature type="signal peptide" evidence="1">
    <location>
        <begin position="1"/>
        <end position="18"/>
    </location>
</feature>
<dbReference type="Proteomes" id="UP000486602">
    <property type="component" value="Unassembled WGS sequence"/>
</dbReference>
<reference evidence="2 3" key="1">
    <citation type="submission" date="2020-02" db="EMBL/GenBank/DDBJ databases">
        <title>Out from the shadows clarifying the taxonomy of the family Cryomorphaceae and related taxa by utilizing the GTDB taxonomic framework.</title>
        <authorList>
            <person name="Bowman J.P."/>
        </authorList>
    </citation>
    <scope>NUCLEOTIDE SEQUENCE [LARGE SCALE GENOMIC DNA]</scope>
    <source>
        <strain evidence="2 3">QSSC 1-22</strain>
    </source>
</reference>
<proteinExistence type="predicted"/>
<dbReference type="RefSeq" id="WP_163283886.1">
    <property type="nucleotide sequence ID" value="NZ_JAAGVY010000007.1"/>
</dbReference>
<dbReference type="Pfam" id="PF11751">
    <property type="entry name" value="PorP_SprF"/>
    <property type="match status" value="1"/>
</dbReference>
<dbReference type="EMBL" id="JAAGVY010000007">
    <property type="protein sequence ID" value="NEN23058.1"/>
    <property type="molecule type" value="Genomic_DNA"/>
</dbReference>
<evidence type="ECO:0000256" key="1">
    <source>
        <dbReference type="SAM" id="SignalP"/>
    </source>
</evidence>
<keyword evidence="1" id="KW-0732">Signal</keyword>
<dbReference type="InterPro" id="IPR019861">
    <property type="entry name" value="PorP/SprF_Bacteroidetes"/>
</dbReference>
<keyword evidence="3" id="KW-1185">Reference proteome</keyword>
<feature type="chain" id="PRO_5029539146" evidence="1">
    <location>
        <begin position="19"/>
        <end position="334"/>
    </location>
</feature>
<dbReference type="NCBIfam" id="TIGR03519">
    <property type="entry name" value="T9SS_PorP_fam"/>
    <property type="match status" value="1"/>
</dbReference>
<gene>
    <name evidence="2" type="ORF">G3O08_06040</name>
</gene>
<organism evidence="2 3">
    <name type="scientific">Cryomorpha ignava</name>
    <dbReference type="NCBI Taxonomy" id="101383"/>
    <lineage>
        <taxon>Bacteria</taxon>
        <taxon>Pseudomonadati</taxon>
        <taxon>Bacteroidota</taxon>
        <taxon>Flavobacteriia</taxon>
        <taxon>Flavobacteriales</taxon>
        <taxon>Cryomorphaceae</taxon>
        <taxon>Cryomorpha</taxon>
    </lineage>
</organism>
<sequence length="334" mass="37122">MRYIFSFAFVLCAFLAKSQDLHFSLADYSPLTLNAGETGLFDGDWRVTGNYRQQWKSIGQPFQTIAAAYDQQIYALPGQFSAGLVVVNDQSGAIDLINNRVYLSMAYAHNTPLWTFSAGIQPGFVIKSYNLNGTSFPEQYNDNIGIYDPSLPLSESNLSNQTNYFDLNAGLAAERKLKSGSIKAGFSVQHLNAPNVSFFDNKDQLAQRFNSYVKWNHDFKSDVFIRTMVLVSTLQKAQELVFGGDVGLYVSDSPNGVKEISLGMDLRNGFNRNADAYILSLGVVISDFRAALAYDVNYSNLNQATNNRGAIEFSLIYISPSTAIKHITIPCDRY</sequence>
<name>A0A7K3WNE9_9FLAO</name>
<dbReference type="AlphaFoldDB" id="A0A7K3WNE9"/>
<evidence type="ECO:0000313" key="3">
    <source>
        <dbReference type="Proteomes" id="UP000486602"/>
    </source>
</evidence>
<comment type="caution">
    <text evidence="2">The sequence shown here is derived from an EMBL/GenBank/DDBJ whole genome shotgun (WGS) entry which is preliminary data.</text>
</comment>
<accession>A0A7K3WNE9</accession>